<dbReference type="WBParaSite" id="GPUH_0000448701-mRNA-1">
    <property type="protein sequence ID" value="GPUH_0000448701-mRNA-1"/>
    <property type="gene ID" value="GPUH_0000448701"/>
</dbReference>
<organism evidence="1">
    <name type="scientific">Gongylonema pulchrum</name>
    <dbReference type="NCBI Taxonomy" id="637853"/>
    <lineage>
        <taxon>Eukaryota</taxon>
        <taxon>Metazoa</taxon>
        <taxon>Ecdysozoa</taxon>
        <taxon>Nematoda</taxon>
        <taxon>Chromadorea</taxon>
        <taxon>Rhabditida</taxon>
        <taxon>Spirurina</taxon>
        <taxon>Spiruromorpha</taxon>
        <taxon>Spiruroidea</taxon>
        <taxon>Gongylonematidae</taxon>
        <taxon>Gongylonema</taxon>
    </lineage>
</organism>
<proteinExistence type="predicted"/>
<sequence length="123" mass="13646">LSKEAGIQQIRRNQATAVILLGVMGAEFAEEMNKLEASRATAQCLLELLVAPATQLLPFHSPLRRAAIDLLGRGFSVWQPHLDISKVLLVLLELATTNEKQSQIANPEKLKVREHRLCRCAQP</sequence>
<accession>A0A183D6Y9</accession>
<dbReference type="AlphaFoldDB" id="A0A183D6Y9"/>
<reference evidence="1" key="1">
    <citation type="submission" date="2016-06" db="UniProtKB">
        <authorList>
            <consortium name="WormBaseParasite"/>
        </authorList>
    </citation>
    <scope>IDENTIFICATION</scope>
</reference>
<name>A0A183D6Y9_9BILA</name>
<dbReference type="GO" id="GO:0005737">
    <property type="term" value="C:cytoplasm"/>
    <property type="evidence" value="ECO:0007669"/>
    <property type="project" value="TreeGrafter"/>
</dbReference>
<evidence type="ECO:0000313" key="1">
    <source>
        <dbReference type="WBParaSite" id="GPUH_0000448701-mRNA-1"/>
    </source>
</evidence>
<dbReference type="PANTHER" id="PTHR44099">
    <property type="entry name" value="RABCONNECTIN-3B, ISOFORM A"/>
    <property type="match status" value="1"/>
</dbReference>
<dbReference type="PANTHER" id="PTHR44099:SF4">
    <property type="entry name" value="RABCONNECTIN-3B, ISOFORM A"/>
    <property type="match status" value="1"/>
</dbReference>
<protein>
    <submittedName>
        <fullName evidence="1">HEAT repeat-containing protein 1</fullName>
    </submittedName>
</protein>
<dbReference type="InterPro" id="IPR049916">
    <property type="entry name" value="WDR72-like"/>
</dbReference>